<accession>A0A6C0BKC8</accession>
<dbReference type="EMBL" id="MN739179">
    <property type="protein sequence ID" value="QHS92472.1"/>
    <property type="molecule type" value="Genomic_DNA"/>
</dbReference>
<dbReference type="AlphaFoldDB" id="A0A6C0BKC8"/>
<evidence type="ECO:0000313" key="1">
    <source>
        <dbReference type="EMBL" id="QHS92472.1"/>
    </source>
</evidence>
<sequence length="218" mass="25303">MLLTLILSIFVFFFILGNLSLFKWGKTVQIPVPHRLDRANRDCPRQEDHTQDLEEHETILKNRDSQECQSAKDQIYNNYQFKKQREAEHGLPQTLTAIPTQQFAKYEDATPKAPELEQFEDYAPIDLPLPAAPMDKGHMRVKKETLPEPGAINSYEPLHQAKFSSEYRSPFSEKKGKDDLSNFFDTYKFVQGFDTIQRQKVACPTQWEQPAHKIQNSS</sequence>
<protein>
    <submittedName>
        <fullName evidence="1">Uncharacterized protein</fullName>
    </submittedName>
</protein>
<name>A0A6C0BKC8_9ZZZZ</name>
<reference evidence="1" key="1">
    <citation type="journal article" date="2020" name="Nature">
        <title>Giant virus diversity and host interactions through global metagenomics.</title>
        <authorList>
            <person name="Schulz F."/>
            <person name="Roux S."/>
            <person name="Paez-Espino D."/>
            <person name="Jungbluth S."/>
            <person name="Walsh D.A."/>
            <person name="Denef V.J."/>
            <person name="McMahon K.D."/>
            <person name="Konstantinidis K.T."/>
            <person name="Eloe-Fadrosh E.A."/>
            <person name="Kyrpides N.C."/>
            <person name="Woyke T."/>
        </authorList>
    </citation>
    <scope>NUCLEOTIDE SEQUENCE</scope>
    <source>
        <strain evidence="1">GVMAG-M-3300014204-73</strain>
    </source>
</reference>
<proteinExistence type="predicted"/>
<organism evidence="1">
    <name type="scientific">viral metagenome</name>
    <dbReference type="NCBI Taxonomy" id="1070528"/>
    <lineage>
        <taxon>unclassified sequences</taxon>
        <taxon>metagenomes</taxon>
        <taxon>organismal metagenomes</taxon>
    </lineage>
</organism>